<accession>A0A952ALK9</accession>
<dbReference type="PANTHER" id="PTHR30040:SF2">
    <property type="entry name" value="FAD:PROTEIN FMN TRANSFERASE"/>
    <property type="match status" value="1"/>
</dbReference>
<comment type="cofactor">
    <cofactor evidence="11">
        <name>Mg(2+)</name>
        <dbReference type="ChEBI" id="CHEBI:18420"/>
    </cofactor>
    <cofactor evidence="11">
        <name>Mn(2+)</name>
        <dbReference type="ChEBI" id="CHEBI:29035"/>
    </cofactor>
    <text evidence="11">Magnesium. Can also use manganese.</text>
</comment>
<dbReference type="InterPro" id="IPR024932">
    <property type="entry name" value="ApbE"/>
</dbReference>
<dbReference type="PANTHER" id="PTHR30040">
    <property type="entry name" value="THIAMINE BIOSYNTHESIS LIPOPROTEIN APBE"/>
    <property type="match status" value="1"/>
</dbReference>
<proteinExistence type="inferred from homology"/>
<feature type="binding site" evidence="11">
    <location>
        <position position="259"/>
    </location>
    <ligand>
        <name>Mg(2+)</name>
        <dbReference type="ChEBI" id="CHEBI:18420"/>
    </ligand>
</feature>
<evidence type="ECO:0000256" key="3">
    <source>
        <dbReference type="ARBA" id="ARBA00022630"/>
    </source>
</evidence>
<gene>
    <name evidence="12" type="ORF">H3C67_03370</name>
</gene>
<dbReference type="EMBL" id="JACFOF010000007">
    <property type="protein sequence ID" value="MBW7953803.1"/>
    <property type="molecule type" value="Genomic_DNA"/>
</dbReference>
<dbReference type="InterPro" id="IPR003374">
    <property type="entry name" value="ApbE-like_sf"/>
</dbReference>
<evidence type="ECO:0000256" key="5">
    <source>
        <dbReference type="ARBA" id="ARBA00022723"/>
    </source>
</evidence>
<evidence type="ECO:0000256" key="11">
    <source>
        <dbReference type="PIRSR" id="PIRSR006268-2"/>
    </source>
</evidence>
<comment type="catalytic activity">
    <reaction evidence="9 10">
        <text>L-threonyl-[protein] + FAD = FMN-L-threonyl-[protein] + AMP + H(+)</text>
        <dbReference type="Rhea" id="RHEA:36847"/>
        <dbReference type="Rhea" id="RHEA-COMP:11060"/>
        <dbReference type="Rhea" id="RHEA-COMP:11061"/>
        <dbReference type="ChEBI" id="CHEBI:15378"/>
        <dbReference type="ChEBI" id="CHEBI:30013"/>
        <dbReference type="ChEBI" id="CHEBI:57692"/>
        <dbReference type="ChEBI" id="CHEBI:74257"/>
        <dbReference type="ChEBI" id="CHEBI:456215"/>
        <dbReference type="EC" id="2.7.1.180"/>
    </reaction>
</comment>
<keyword evidence="4 10" id="KW-0808">Transferase</keyword>
<evidence type="ECO:0000256" key="10">
    <source>
        <dbReference type="PIRNR" id="PIRNR006268"/>
    </source>
</evidence>
<evidence type="ECO:0000256" key="9">
    <source>
        <dbReference type="ARBA" id="ARBA00048540"/>
    </source>
</evidence>
<keyword evidence="3 10" id="KW-0285">Flavoprotein</keyword>
<dbReference type="SUPFAM" id="SSF143631">
    <property type="entry name" value="ApbE-like"/>
    <property type="match status" value="1"/>
</dbReference>
<comment type="caution">
    <text evidence="12">The sequence shown here is derived from an EMBL/GenBank/DDBJ whole genome shotgun (WGS) entry which is preliminary data.</text>
</comment>
<evidence type="ECO:0000313" key="12">
    <source>
        <dbReference type="EMBL" id="MBW7953803.1"/>
    </source>
</evidence>
<evidence type="ECO:0000256" key="2">
    <source>
        <dbReference type="ARBA" id="ARBA00016337"/>
    </source>
</evidence>
<dbReference type="Gene3D" id="3.10.520.10">
    <property type="entry name" value="ApbE-like domains"/>
    <property type="match status" value="1"/>
</dbReference>
<evidence type="ECO:0000256" key="1">
    <source>
        <dbReference type="ARBA" id="ARBA00011955"/>
    </source>
</evidence>
<sequence>MNTKVRIRIFSDLGTVSSRDLIKEAFSKFDYVTEKYTRFNQTSELSSLNRNSGHFHKVNPELFTLIEKLIQYSTLTEGAFDPTIIDLLEMYGFKKDSNYEELKDENLLKNIQTYLKTRPSFRDIKFDKTNSAIKLQAGQRIDLGSIGKGLAIDLAASVLEPVNNFIINAGGDIRAHGSKPDGPWTVGLAQHELPNKGVGGGYFGHINIINQSLAASGGWGRRVRFFHHLLNPKTGMPINEVSQTFTLANDAQTADVWATILFASGKQGPDLLDTTEEIEGMIVFADGSTYCSRGFSFIS</sequence>
<evidence type="ECO:0000313" key="13">
    <source>
        <dbReference type="Proteomes" id="UP000781173"/>
    </source>
</evidence>
<feature type="binding site" evidence="11">
    <location>
        <position position="255"/>
    </location>
    <ligand>
        <name>Mg(2+)</name>
        <dbReference type="ChEBI" id="CHEBI:18420"/>
    </ligand>
</feature>
<keyword evidence="5 10" id="KW-0479">Metal-binding</keyword>
<dbReference type="Proteomes" id="UP000781173">
    <property type="component" value="Unassembled WGS sequence"/>
</dbReference>
<dbReference type="PIRSF" id="PIRSF006268">
    <property type="entry name" value="ApbE"/>
    <property type="match status" value="1"/>
</dbReference>
<keyword evidence="7 10" id="KW-0460">Magnesium</keyword>
<organism evidence="12 13">
    <name type="scientific">Candidatus Dojkabacteria bacterium</name>
    <dbReference type="NCBI Taxonomy" id="2099670"/>
    <lineage>
        <taxon>Bacteria</taxon>
        <taxon>Candidatus Dojkabacteria</taxon>
    </lineage>
</organism>
<dbReference type="EC" id="2.7.1.180" evidence="1 10"/>
<evidence type="ECO:0000256" key="7">
    <source>
        <dbReference type="ARBA" id="ARBA00022842"/>
    </source>
</evidence>
<comment type="similarity">
    <text evidence="10">Belongs to the ApbE family.</text>
</comment>
<dbReference type="GO" id="GO:0046872">
    <property type="term" value="F:metal ion binding"/>
    <property type="evidence" value="ECO:0007669"/>
    <property type="project" value="UniProtKB-UniRule"/>
</dbReference>
<keyword evidence="6 10" id="KW-0274">FAD</keyword>
<reference evidence="12" key="1">
    <citation type="journal article" date="2022" name="ISME J.">
        <title>A general approach to explore prokaryotic protein glycosylation reveals the unique surface layer modulation of an anammox bacterium.</title>
        <authorList>
            <person name="Pabst M."/>
            <person name="Grouzdev D.S."/>
            <person name="Lawson C.E."/>
            <person name="Kleikamp H.B.C."/>
            <person name="de Ram C."/>
            <person name="Louwen R."/>
            <person name="Lin Y.M."/>
            <person name="Lucker S."/>
            <person name="van Loosdrecht M.C.M."/>
            <person name="Laureni M."/>
        </authorList>
    </citation>
    <scope>NUCLEOTIDE SEQUENCE</scope>
    <source>
        <strain evidence="12">BROCD043</strain>
    </source>
</reference>
<protein>
    <recommendedName>
        <fullName evidence="2 10">FAD:protein FMN transferase</fullName>
        <ecNumber evidence="1 10">2.7.1.180</ecNumber>
    </recommendedName>
    <alternativeName>
        <fullName evidence="8 10">Flavin transferase</fullName>
    </alternativeName>
</protein>
<dbReference type="Pfam" id="PF02424">
    <property type="entry name" value="ApbE"/>
    <property type="match status" value="1"/>
</dbReference>
<evidence type="ECO:0000256" key="8">
    <source>
        <dbReference type="ARBA" id="ARBA00031306"/>
    </source>
</evidence>
<evidence type="ECO:0000256" key="6">
    <source>
        <dbReference type="ARBA" id="ARBA00022827"/>
    </source>
</evidence>
<name>A0A952ALK9_9BACT</name>
<dbReference type="AlphaFoldDB" id="A0A952ALK9"/>
<dbReference type="GO" id="GO:0016740">
    <property type="term" value="F:transferase activity"/>
    <property type="evidence" value="ECO:0007669"/>
    <property type="project" value="UniProtKB-UniRule"/>
</dbReference>
<evidence type="ECO:0000256" key="4">
    <source>
        <dbReference type="ARBA" id="ARBA00022679"/>
    </source>
</evidence>
<feature type="binding site" evidence="11">
    <location>
        <position position="145"/>
    </location>
    <ligand>
        <name>Mg(2+)</name>
        <dbReference type="ChEBI" id="CHEBI:18420"/>
    </ligand>
</feature>